<sequence>MSTNVLRLCQVLDCHWIFPEGDICDEVFDTLQKVVEMDINTFKELLSNLHLKCQAEVDELRNKSEDNIQWCSDILSEIDKHTSQSSVLLPKTPTVKRKLQKRRPVQTIPEHSELDIACSSQDVVSPSISFDTRITRSTRARSVNQSLEVTSPVLNKRSKRQASKAAGAKIKDQLHITVNAKMRQAAGIESGREIRKIKHVSSHATVEEDGRPLKSRRLEQEQSVLALDERENKSILKAQEINSLSRLVRNVAELSSSPLAEELNVGSVAIESCNNVRNNEEELMVYSPDRVTSSVRDDCLPIQEERQKSLTHSALLASAAVETCDDLPVSVKFSEGVRPSNSLHLSCVHEADSVTHDEPHTNECSIRSLPDVVSDINENNKNSPKRVLVPTEGETELFSSGTKNSVDEVHETAIEQNVSEKEVSVDEVGNTGPNVTCTETLQNSGIGAKVGDQDGANDVAPKQWVTSHSTPALLSSPVKKVVELHKSTHLLRPFACQPVRDWMATFEKLHTVCEESAEQIVGKEPEQTTRITRTKTRAMSKAAAAAAAAATKSAAMDKEVSDTSSDLPMNVQSQSIWRVSRKSVAKAKKISLAKESRGRNKTEEQEMSKENSMTSIAGLKFTTPHGLHYYEKYKKTPLSANNISNTTAHSGSHAFAVSSSSKARFLVKKPSGNIVVGVESFITKPTLKPALEEIREKKEEEMKRRIEKEEEARKKREQKVKEKAEETRRKREEKMLKVLKTREALEKQKQDAELRMQEREEKIKQVMQDREDKMKEHMQQKKQHAQKKAAEIEERRKQEEAARLAKLKEQEEEQRRLQAERKKEQEEAERQNLERSAVEKEAARLREQQAAVMAQVQAKLMKEKQANEKTETEAKAAPNRAAILDRTFNMPPPSSSSVERNPPKKMFNLDDYGIDSSGESSDDEERPTRPIPPWARRAERLEALKRQAWISKELIDAYFTCEEKTPNLTKMFGMRCVKRTSSAVWRTPPRLSTLPKY</sequence>
<feature type="compositionally biased region" description="Basic and acidic residues" evidence="3">
    <location>
        <begin position="744"/>
        <end position="779"/>
    </location>
</feature>
<dbReference type="GO" id="GO:0032133">
    <property type="term" value="C:chromosome passenger complex"/>
    <property type="evidence" value="ECO:0007669"/>
    <property type="project" value="TreeGrafter"/>
</dbReference>
<name>A0A6L2PF06_COPFO</name>
<dbReference type="GO" id="GO:0005737">
    <property type="term" value="C:cytoplasm"/>
    <property type="evidence" value="ECO:0007669"/>
    <property type="project" value="UniProtKB-SubCell"/>
</dbReference>
<dbReference type="PANTHER" id="PTHR13142:SF1">
    <property type="entry name" value="INNER CENTROMERE PROTEIN"/>
    <property type="match status" value="1"/>
</dbReference>
<dbReference type="OrthoDB" id="6123at2759"/>
<evidence type="ECO:0000313" key="5">
    <source>
        <dbReference type="Proteomes" id="UP000502823"/>
    </source>
</evidence>
<feature type="region of interest" description="Disordered" evidence="3">
    <location>
        <begin position="744"/>
        <end position="843"/>
    </location>
</feature>
<protein>
    <submittedName>
        <fullName evidence="4">Uncharacterized protein</fullName>
    </submittedName>
</protein>
<dbReference type="EMBL" id="BLKM01000078">
    <property type="protein sequence ID" value="GFG28697.1"/>
    <property type="molecule type" value="Genomic_DNA"/>
</dbReference>
<comment type="caution">
    <text evidence="4">The sequence shown here is derived from an EMBL/GenBank/DDBJ whole genome shotgun (WGS) entry which is preliminary data.</text>
</comment>
<dbReference type="Proteomes" id="UP000502823">
    <property type="component" value="Unassembled WGS sequence"/>
</dbReference>
<dbReference type="PANTHER" id="PTHR13142">
    <property type="entry name" value="INNER CENTROMERE PROTEIN"/>
    <property type="match status" value="1"/>
</dbReference>
<dbReference type="GO" id="GO:0000281">
    <property type="term" value="P:mitotic cytokinesis"/>
    <property type="evidence" value="ECO:0007669"/>
    <property type="project" value="TreeGrafter"/>
</dbReference>
<evidence type="ECO:0000256" key="3">
    <source>
        <dbReference type="SAM" id="MobiDB-lite"/>
    </source>
</evidence>
<organism evidence="4 5">
    <name type="scientific">Coptotermes formosanus</name>
    <name type="common">Formosan subterranean termite</name>
    <dbReference type="NCBI Taxonomy" id="36987"/>
    <lineage>
        <taxon>Eukaryota</taxon>
        <taxon>Metazoa</taxon>
        <taxon>Ecdysozoa</taxon>
        <taxon>Arthropoda</taxon>
        <taxon>Hexapoda</taxon>
        <taxon>Insecta</taxon>
        <taxon>Pterygota</taxon>
        <taxon>Neoptera</taxon>
        <taxon>Polyneoptera</taxon>
        <taxon>Dictyoptera</taxon>
        <taxon>Blattodea</taxon>
        <taxon>Blattoidea</taxon>
        <taxon>Termitoidae</taxon>
        <taxon>Rhinotermitidae</taxon>
        <taxon>Coptotermes</taxon>
    </lineage>
</organism>
<gene>
    <name evidence="4" type="ORF">Cfor_05982</name>
</gene>
<dbReference type="GO" id="GO:1990385">
    <property type="term" value="C:meiotic spindle midzone"/>
    <property type="evidence" value="ECO:0007669"/>
    <property type="project" value="TreeGrafter"/>
</dbReference>
<dbReference type="GO" id="GO:0051310">
    <property type="term" value="P:metaphase chromosome alignment"/>
    <property type="evidence" value="ECO:0007669"/>
    <property type="project" value="TreeGrafter"/>
</dbReference>
<dbReference type="InParanoid" id="A0A6L2PF06"/>
<evidence type="ECO:0000256" key="2">
    <source>
        <dbReference type="ARBA" id="ARBA00022490"/>
    </source>
</evidence>
<dbReference type="GO" id="GO:0000776">
    <property type="term" value="C:kinetochore"/>
    <property type="evidence" value="ECO:0007669"/>
    <property type="project" value="TreeGrafter"/>
</dbReference>
<feature type="region of interest" description="Disordered" evidence="3">
    <location>
        <begin position="704"/>
        <end position="731"/>
    </location>
</feature>
<feature type="region of interest" description="Disordered" evidence="3">
    <location>
        <begin position="862"/>
        <end position="934"/>
    </location>
</feature>
<keyword evidence="2" id="KW-0963">Cytoplasm</keyword>
<feature type="compositionally biased region" description="Low complexity" evidence="3">
    <location>
        <begin position="910"/>
        <end position="919"/>
    </location>
</feature>
<feature type="compositionally biased region" description="Basic and acidic residues" evidence="3">
    <location>
        <begin position="862"/>
        <end position="874"/>
    </location>
</feature>
<dbReference type="GO" id="GO:0005634">
    <property type="term" value="C:nucleus"/>
    <property type="evidence" value="ECO:0007669"/>
    <property type="project" value="TreeGrafter"/>
</dbReference>
<feature type="compositionally biased region" description="Basic and acidic residues" evidence="3">
    <location>
        <begin position="592"/>
        <end position="609"/>
    </location>
</feature>
<proteinExistence type="predicted"/>
<evidence type="ECO:0000256" key="1">
    <source>
        <dbReference type="ARBA" id="ARBA00004496"/>
    </source>
</evidence>
<feature type="compositionally biased region" description="Basic and acidic residues" evidence="3">
    <location>
        <begin position="788"/>
        <end position="843"/>
    </location>
</feature>
<dbReference type="GO" id="GO:0030496">
    <property type="term" value="C:midbody"/>
    <property type="evidence" value="ECO:0007669"/>
    <property type="project" value="TreeGrafter"/>
</dbReference>
<accession>A0A6L2PF06</accession>
<comment type="subcellular location">
    <subcellularLocation>
        <location evidence="1">Cytoplasm</location>
    </subcellularLocation>
</comment>
<keyword evidence="5" id="KW-1185">Reference proteome</keyword>
<reference evidence="5" key="1">
    <citation type="submission" date="2020-01" db="EMBL/GenBank/DDBJ databases">
        <title>Draft genome sequence of the Termite Coptotermes fromosanus.</title>
        <authorList>
            <person name="Itakura S."/>
            <person name="Yosikawa Y."/>
            <person name="Umezawa K."/>
        </authorList>
    </citation>
    <scope>NUCLEOTIDE SEQUENCE [LARGE SCALE GENOMIC DNA]</scope>
</reference>
<dbReference type="AlphaFoldDB" id="A0A6L2PF06"/>
<evidence type="ECO:0000313" key="4">
    <source>
        <dbReference type="EMBL" id="GFG28697.1"/>
    </source>
</evidence>
<feature type="region of interest" description="Disordered" evidence="3">
    <location>
        <begin position="590"/>
        <end position="611"/>
    </location>
</feature>
<dbReference type="GO" id="GO:0051257">
    <property type="term" value="P:meiotic spindle midzone assembly"/>
    <property type="evidence" value="ECO:0007669"/>
    <property type="project" value="TreeGrafter"/>
</dbReference>